<evidence type="ECO:0000256" key="2">
    <source>
        <dbReference type="ARBA" id="ARBA00022448"/>
    </source>
</evidence>
<evidence type="ECO:0000256" key="4">
    <source>
        <dbReference type="ARBA" id="ARBA00022692"/>
    </source>
</evidence>
<keyword evidence="5" id="KW-0249">Electron transport</keyword>
<dbReference type="InterPro" id="IPR023234">
    <property type="entry name" value="NarG-like_domain"/>
</dbReference>
<dbReference type="AlphaFoldDB" id="A0A1H6FGA8"/>
<sequence>MWFLTGFFALFFYLAVIIFVAGVGFKIYQYIRTPAPLKIPTMPAPLTRTGVGVRLFSEVVLFKSLFRANKWIWLFGWIFHFALLLVLLRHLRYFIDPVWWWVALIQPFGKYAAFAMILGLVGLLVRRITVERIRYISNPSDYLMLALLLIIGISGAMMTFVAHTDIMQFKAFVRGMMTFSWQPIPTDPALLLHLAAVFLLMIVFPYSKLLHAPGIFFSPSRNQVDNPREKRHLAPWAAEMEKAERSSDS</sequence>
<feature type="transmembrane region" description="Helical" evidence="9">
    <location>
        <begin position="6"/>
        <end position="28"/>
    </location>
</feature>
<evidence type="ECO:0000259" key="10">
    <source>
        <dbReference type="Pfam" id="PF02665"/>
    </source>
</evidence>
<dbReference type="Gene3D" id="1.20.950.20">
    <property type="entry name" value="Transmembrane di-heme cytochromes, Chain C"/>
    <property type="match status" value="1"/>
</dbReference>
<dbReference type="GO" id="GO:0008940">
    <property type="term" value="F:nitrate reductase activity"/>
    <property type="evidence" value="ECO:0007669"/>
    <property type="project" value="TreeGrafter"/>
</dbReference>
<dbReference type="GO" id="GO:0005886">
    <property type="term" value="C:plasma membrane"/>
    <property type="evidence" value="ECO:0007669"/>
    <property type="project" value="UniProtKB-SubCell"/>
</dbReference>
<dbReference type="OrthoDB" id="9769404at2"/>
<keyword evidence="12" id="KW-1185">Reference proteome</keyword>
<dbReference type="InterPro" id="IPR051936">
    <property type="entry name" value="Heme-iron_electron_transfer"/>
</dbReference>
<feature type="transmembrane region" description="Helical" evidence="9">
    <location>
        <begin position="111"/>
        <end position="130"/>
    </location>
</feature>
<evidence type="ECO:0000313" key="12">
    <source>
        <dbReference type="Proteomes" id="UP000236724"/>
    </source>
</evidence>
<dbReference type="GO" id="GO:0020037">
    <property type="term" value="F:heme binding"/>
    <property type="evidence" value="ECO:0007669"/>
    <property type="project" value="TreeGrafter"/>
</dbReference>
<keyword evidence="3" id="KW-1003">Cell membrane</keyword>
<protein>
    <submittedName>
        <fullName evidence="11">Nitrate reductase gamma subunit</fullName>
    </submittedName>
</protein>
<dbReference type="GO" id="GO:0019645">
    <property type="term" value="P:anaerobic electron transport chain"/>
    <property type="evidence" value="ECO:0007669"/>
    <property type="project" value="TreeGrafter"/>
</dbReference>
<evidence type="ECO:0000256" key="8">
    <source>
        <dbReference type="ARBA" id="ARBA00023136"/>
    </source>
</evidence>
<gene>
    <name evidence="11" type="ORF">MBHS_04271</name>
</gene>
<dbReference type="PANTHER" id="PTHR30598:SF3">
    <property type="entry name" value="RESPIRATORY NITRATE REDUCTASE 1 GAMMA CHAIN"/>
    <property type="match status" value="1"/>
</dbReference>
<proteinExistence type="predicted"/>
<evidence type="ECO:0000313" key="11">
    <source>
        <dbReference type="EMBL" id="SEH08379.1"/>
    </source>
</evidence>
<keyword evidence="4 9" id="KW-0812">Transmembrane</keyword>
<feature type="transmembrane region" description="Helical" evidence="9">
    <location>
        <begin position="71"/>
        <end position="91"/>
    </location>
</feature>
<feature type="transmembrane region" description="Helical" evidence="9">
    <location>
        <begin position="189"/>
        <end position="207"/>
    </location>
</feature>
<evidence type="ECO:0000256" key="9">
    <source>
        <dbReference type="SAM" id="Phobius"/>
    </source>
</evidence>
<evidence type="ECO:0000256" key="7">
    <source>
        <dbReference type="ARBA" id="ARBA00023002"/>
    </source>
</evidence>
<name>A0A1H6FGA8_9GAMM</name>
<evidence type="ECO:0000256" key="3">
    <source>
        <dbReference type="ARBA" id="ARBA00022475"/>
    </source>
</evidence>
<dbReference type="InterPro" id="IPR036197">
    <property type="entry name" value="NarG-like_sf"/>
</dbReference>
<dbReference type="EMBL" id="FMSV02000548">
    <property type="protein sequence ID" value="SEH08379.1"/>
    <property type="molecule type" value="Genomic_DNA"/>
</dbReference>
<feature type="domain" description="NarG-like" evidence="10">
    <location>
        <begin position="69"/>
        <end position="212"/>
    </location>
</feature>
<reference evidence="11 12" key="1">
    <citation type="submission" date="2016-10" db="EMBL/GenBank/DDBJ databases">
        <authorList>
            <person name="de Groot N.N."/>
        </authorList>
    </citation>
    <scope>NUCLEOTIDE SEQUENCE [LARGE SCALE GENOMIC DNA]</scope>
    <source>
        <strain evidence="11">MBHS1</strain>
    </source>
</reference>
<dbReference type="Proteomes" id="UP000236724">
    <property type="component" value="Unassembled WGS sequence"/>
</dbReference>
<keyword evidence="6 9" id="KW-1133">Transmembrane helix</keyword>
<evidence type="ECO:0000256" key="1">
    <source>
        <dbReference type="ARBA" id="ARBA00004651"/>
    </source>
</evidence>
<keyword evidence="2" id="KW-0813">Transport</keyword>
<keyword evidence="8 9" id="KW-0472">Membrane</keyword>
<accession>A0A1H6FGA8</accession>
<evidence type="ECO:0000256" key="5">
    <source>
        <dbReference type="ARBA" id="ARBA00022982"/>
    </source>
</evidence>
<dbReference type="PANTHER" id="PTHR30598">
    <property type="entry name" value="NITRATE REDUCTASE PRIVATE CHAPERONE, REDOX ENZYME MATURATION PROTEIN REMP FAMILY"/>
    <property type="match status" value="1"/>
</dbReference>
<evidence type="ECO:0000256" key="6">
    <source>
        <dbReference type="ARBA" id="ARBA00022989"/>
    </source>
</evidence>
<organism evidence="11 12">
    <name type="scientific">Candidatus Venteria ishoeyi</name>
    <dbReference type="NCBI Taxonomy" id="1899563"/>
    <lineage>
        <taxon>Bacteria</taxon>
        <taxon>Pseudomonadati</taxon>
        <taxon>Pseudomonadota</taxon>
        <taxon>Gammaproteobacteria</taxon>
        <taxon>Thiotrichales</taxon>
        <taxon>Thiotrichaceae</taxon>
        <taxon>Venteria</taxon>
    </lineage>
</organism>
<dbReference type="RefSeq" id="WP_103921920.1">
    <property type="nucleotide sequence ID" value="NZ_FMSV02000548.1"/>
</dbReference>
<dbReference type="GO" id="GO:0009055">
    <property type="term" value="F:electron transfer activity"/>
    <property type="evidence" value="ECO:0007669"/>
    <property type="project" value="TreeGrafter"/>
</dbReference>
<dbReference type="Pfam" id="PF02665">
    <property type="entry name" value="Nitrate_red_gam"/>
    <property type="match status" value="1"/>
</dbReference>
<comment type="subcellular location">
    <subcellularLocation>
        <location evidence="1">Cell membrane</location>
        <topology evidence="1">Multi-pass membrane protein</topology>
    </subcellularLocation>
</comment>
<dbReference type="SUPFAM" id="SSF103501">
    <property type="entry name" value="Respiratory nitrate reductase 1 gamma chain"/>
    <property type="match status" value="1"/>
</dbReference>
<keyword evidence="7" id="KW-0560">Oxidoreductase</keyword>
<feature type="transmembrane region" description="Helical" evidence="9">
    <location>
        <begin position="142"/>
        <end position="162"/>
    </location>
</feature>